<dbReference type="Proteomes" id="UP001215712">
    <property type="component" value="Unassembled WGS sequence"/>
</dbReference>
<organism evidence="1 2">
    <name type="scientific">Penicillium malachiteum</name>
    <dbReference type="NCBI Taxonomy" id="1324776"/>
    <lineage>
        <taxon>Eukaryota</taxon>
        <taxon>Fungi</taxon>
        <taxon>Dikarya</taxon>
        <taxon>Ascomycota</taxon>
        <taxon>Pezizomycotina</taxon>
        <taxon>Eurotiomycetes</taxon>
        <taxon>Eurotiomycetidae</taxon>
        <taxon>Eurotiales</taxon>
        <taxon>Aspergillaceae</taxon>
        <taxon>Penicillium</taxon>
    </lineage>
</organism>
<gene>
    <name evidence="1" type="ORF">N7493_005652</name>
</gene>
<protein>
    <submittedName>
        <fullName evidence="1">Uncharacterized protein</fullName>
    </submittedName>
</protein>
<keyword evidence="2" id="KW-1185">Reference proteome</keyword>
<evidence type="ECO:0000313" key="1">
    <source>
        <dbReference type="EMBL" id="KAJ5727832.1"/>
    </source>
</evidence>
<reference evidence="1" key="1">
    <citation type="journal article" date="2023" name="IMA Fungus">
        <title>Comparative genomic study of the Penicillium genus elucidates a diverse pangenome and 15 lateral gene transfer events.</title>
        <authorList>
            <person name="Petersen C."/>
            <person name="Sorensen T."/>
            <person name="Nielsen M.R."/>
            <person name="Sondergaard T.E."/>
            <person name="Sorensen J.L."/>
            <person name="Fitzpatrick D.A."/>
            <person name="Frisvad J.C."/>
            <person name="Nielsen K.L."/>
        </authorList>
    </citation>
    <scope>NUCLEOTIDE SEQUENCE</scope>
    <source>
        <strain evidence="1">IBT 17514</strain>
    </source>
</reference>
<sequence length="152" mass="17467">MFLSRPLIVNHISSAFELPNLQLDRNDNEGPPSPFAHVSLQFQLGQILTRTSLLHGQEISPLESESIRSHINNWIMSLPPAYSEKDPDTQWDKTHLYIPLQRHNLHAVSYMTMFSPSKRFLTKIYDSSSSREDQVCRSKAVDIAIHLLEISR</sequence>
<dbReference type="EMBL" id="JAQJAN010000006">
    <property type="protein sequence ID" value="KAJ5727832.1"/>
    <property type="molecule type" value="Genomic_DNA"/>
</dbReference>
<comment type="caution">
    <text evidence="1">The sequence shown here is derived from an EMBL/GenBank/DDBJ whole genome shotgun (WGS) entry which is preliminary data.</text>
</comment>
<dbReference type="AlphaFoldDB" id="A0AAD6HN36"/>
<evidence type="ECO:0000313" key="2">
    <source>
        <dbReference type="Proteomes" id="UP001215712"/>
    </source>
</evidence>
<accession>A0AAD6HN36</accession>
<name>A0AAD6HN36_9EURO</name>
<reference evidence="1" key="2">
    <citation type="submission" date="2023-01" db="EMBL/GenBank/DDBJ databases">
        <authorList>
            <person name="Petersen C."/>
        </authorList>
    </citation>
    <scope>NUCLEOTIDE SEQUENCE</scope>
    <source>
        <strain evidence="1">IBT 17514</strain>
    </source>
</reference>
<proteinExistence type="predicted"/>